<evidence type="ECO:0000313" key="3">
    <source>
        <dbReference type="Proteomes" id="UP001054252"/>
    </source>
</evidence>
<comment type="caution">
    <text evidence="2">The sequence shown here is derived from an EMBL/GenBank/DDBJ whole genome shotgun (WGS) entry which is preliminary data.</text>
</comment>
<reference evidence="2 3" key="1">
    <citation type="journal article" date="2021" name="Commun. Biol.">
        <title>The genome of Shorea leprosula (Dipterocarpaceae) highlights the ecological relevance of drought in aseasonal tropical rainforests.</title>
        <authorList>
            <person name="Ng K.K.S."/>
            <person name="Kobayashi M.J."/>
            <person name="Fawcett J.A."/>
            <person name="Hatakeyama M."/>
            <person name="Paape T."/>
            <person name="Ng C.H."/>
            <person name="Ang C.C."/>
            <person name="Tnah L.H."/>
            <person name="Lee C.T."/>
            <person name="Nishiyama T."/>
            <person name="Sese J."/>
            <person name="O'Brien M.J."/>
            <person name="Copetti D."/>
            <person name="Mohd Noor M.I."/>
            <person name="Ong R.C."/>
            <person name="Putra M."/>
            <person name="Sireger I.Z."/>
            <person name="Indrioko S."/>
            <person name="Kosugi Y."/>
            <person name="Izuno A."/>
            <person name="Isagi Y."/>
            <person name="Lee S.L."/>
            <person name="Shimizu K.K."/>
        </authorList>
    </citation>
    <scope>NUCLEOTIDE SEQUENCE [LARGE SCALE GENOMIC DNA]</scope>
    <source>
        <strain evidence="2">214</strain>
    </source>
</reference>
<organism evidence="2 3">
    <name type="scientific">Rubroshorea leprosula</name>
    <dbReference type="NCBI Taxonomy" id="152421"/>
    <lineage>
        <taxon>Eukaryota</taxon>
        <taxon>Viridiplantae</taxon>
        <taxon>Streptophyta</taxon>
        <taxon>Embryophyta</taxon>
        <taxon>Tracheophyta</taxon>
        <taxon>Spermatophyta</taxon>
        <taxon>Magnoliopsida</taxon>
        <taxon>eudicotyledons</taxon>
        <taxon>Gunneridae</taxon>
        <taxon>Pentapetalae</taxon>
        <taxon>rosids</taxon>
        <taxon>malvids</taxon>
        <taxon>Malvales</taxon>
        <taxon>Dipterocarpaceae</taxon>
        <taxon>Rubroshorea</taxon>
    </lineage>
</organism>
<sequence>MKNVEPQRLLSAFITFHPLYKINLEKASSRMSDNALKKLHWWSSEVGPHQGMFVGSCNGLVFVIKRDGPDSFYYKNLSFWLFNPLTRESYKIPPSATSGECWPWFHGFGFDPTSEDYKIIRSSKSGVEVFSLKNNTWKSGNIQELYSLFSRQPHAYTRHVAVVHGVLHWDIGLVSNNIASFDLAQEKLRDILLPQSVVAGNVGVLQGRLCVSSVCEQTKMICVWVMEEYGVTESWTKLHTIKSGQPYDYWTPICYTVKGEIIFSRRSWQSRLQRYDPKDNKLRICHLRKGLPKTNWFWMATYVETLISIKQLQGSEVYEFGRGQVSVWSSTVGDFKKSNSSVSFDLAQEKVREIMLPPRDQEERHSVFGRVGLLQGHLIVSRFCRTQMTCVCE</sequence>
<feature type="domain" description="F-box associated beta-propeller type 3" evidence="1">
    <location>
        <begin position="53"/>
        <end position="288"/>
    </location>
</feature>
<gene>
    <name evidence="2" type="ORF">SLEP1_g37706</name>
</gene>
<dbReference type="InterPro" id="IPR017451">
    <property type="entry name" value="F-box-assoc_interact_dom"/>
</dbReference>
<accession>A0AAV5KWD4</accession>
<dbReference type="InterPro" id="IPR013187">
    <property type="entry name" value="F-box-assoc_dom_typ3"/>
</dbReference>
<dbReference type="NCBIfam" id="TIGR01640">
    <property type="entry name" value="F_box_assoc_1"/>
    <property type="match status" value="1"/>
</dbReference>
<dbReference type="PANTHER" id="PTHR31672:SF13">
    <property type="entry name" value="F-BOX PROTEIN CPR30-LIKE"/>
    <property type="match status" value="1"/>
</dbReference>
<name>A0AAV5KWD4_9ROSI</name>
<dbReference type="SUPFAM" id="SSF50965">
    <property type="entry name" value="Galactose oxidase, central domain"/>
    <property type="match status" value="1"/>
</dbReference>
<protein>
    <recommendedName>
        <fullName evidence="1">F-box associated beta-propeller type 3 domain-containing protein</fullName>
    </recommendedName>
</protein>
<dbReference type="InterPro" id="IPR011043">
    <property type="entry name" value="Gal_Oxase/kelch_b-propeller"/>
</dbReference>
<dbReference type="PANTHER" id="PTHR31672">
    <property type="entry name" value="BNACNNG10540D PROTEIN"/>
    <property type="match status" value="1"/>
</dbReference>
<keyword evidence="3" id="KW-1185">Reference proteome</keyword>
<dbReference type="AlphaFoldDB" id="A0AAV5KWD4"/>
<evidence type="ECO:0000313" key="2">
    <source>
        <dbReference type="EMBL" id="GKV28688.1"/>
    </source>
</evidence>
<proteinExistence type="predicted"/>
<dbReference type="EMBL" id="BPVZ01000080">
    <property type="protein sequence ID" value="GKV28688.1"/>
    <property type="molecule type" value="Genomic_DNA"/>
</dbReference>
<evidence type="ECO:0000259" key="1">
    <source>
        <dbReference type="Pfam" id="PF08268"/>
    </source>
</evidence>
<dbReference type="Pfam" id="PF08268">
    <property type="entry name" value="FBA_3"/>
    <property type="match status" value="1"/>
</dbReference>
<dbReference type="Proteomes" id="UP001054252">
    <property type="component" value="Unassembled WGS sequence"/>
</dbReference>
<dbReference type="InterPro" id="IPR050796">
    <property type="entry name" value="SCF_F-box_component"/>
</dbReference>